<dbReference type="InterPro" id="IPR018784">
    <property type="entry name" value="LLPH-like"/>
</dbReference>
<keyword evidence="3" id="KW-1185">Reference proteome</keyword>
<comment type="similarity">
    <text evidence="1">Belongs to the learning-associated protein family.</text>
</comment>
<dbReference type="Pfam" id="PF10169">
    <property type="entry name" value="LLPH"/>
    <property type="match status" value="2"/>
</dbReference>
<reference evidence="2 3" key="2">
    <citation type="submission" date="2018-10" db="EMBL/GenBank/DDBJ databases">
        <authorList>
            <consortium name="Pathogen Informatics"/>
        </authorList>
    </citation>
    <scope>NUCLEOTIDE SEQUENCE [LARGE SCALE GENOMIC DNA]</scope>
</reference>
<evidence type="ECO:0000256" key="1">
    <source>
        <dbReference type="ARBA" id="ARBA00034118"/>
    </source>
</evidence>
<dbReference type="PANTHER" id="PTHR34253:SF1">
    <property type="entry name" value="PROTEIN LLP HOMOLOG"/>
    <property type="match status" value="1"/>
</dbReference>
<dbReference type="PANTHER" id="PTHR34253">
    <property type="entry name" value="PROTEIN LLP HOMOLOG"/>
    <property type="match status" value="1"/>
</dbReference>
<gene>
    <name evidence="2" type="ORF">EVEC_LOCUS12035</name>
</gene>
<protein>
    <submittedName>
        <fullName evidence="4">50S ribosomal protein L18</fullName>
    </submittedName>
</protein>
<evidence type="ECO:0000313" key="3">
    <source>
        <dbReference type="Proteomes" id="UP000274131"/>
    </source>
</evidence>
<dbReference type="GO" id="GO:0005730">
    <property type="term" value="C:nucleolus"/>
    <property type="evidence" value="ECO:0007669"/>
    <property type="project" value="TreeGrafter"/>
</dbReference>
<reference evidence="4" key="1">
    <citation type="submission" date="2017-02" db="UniProtKB">
        <authorList>
            <consortium name="WormBaseParasite"/>
        </authorList>
    </citation>
    <scope>IDENTIFICATION</scope>
</reference>
<dbReference type="EMBL" id="UXUI01013296">
    <property type="protein sequence ID" value="VDD97284.1"/>
    <property type="molecule type" value="Genomic_DNA"/>
</dbReference>
<dbReference type="GO" id="GO:0097484">
    <property type="term" value="P:dendrite extension"/>
    <property type="evidence" value="ECO:0007669"/>
    <property type="project" value="TreeGrafter"/>
</dbReference>
<proteinExistence type="inferred from homology"/>
<dbReference type="OrthoDB" id="6257894at2759"/>
<dbReference type="GO" id="GO:0001099">
    <property type="term" value="F:basal RNA polymerase II transcription machinery binding"/>
    <property type="evidence" value="ECO:0007669"/>
    <property type="project" value="TreeGrafter"/>
</dbReference>
<evidence type="ECO:0000313" key="2">
    <source>
        <dbReference type="EMBL" id="VDD97284.1"/>
    </source>
</evidence>
<organism evidence="4">
    <name type="scientific">Enterobius vermicularis</name>
    <name type="common">Human pinworm</name>
    <dbReference type="NCBI Taxonomy" id="51028"/>
    <lineage>
        <taxon>Eukaryota</taxon>
        <taxon>Metazoa</taxon>
        <taxon>Ecdysozoa</taxon>
        <taxon>Nematoda</taxon>
        <taxon>Chromadorea</taxon>
        <taxon>Rhabditida</taxon>
        <taxon>Spirurina</taxon>
        <taxon>Oxyuridomorpha</taxon>
        <taxon>Oxyuroidea</taxon>
        <taxon>Oxyuridae</taxon>
        <taxon>Enterobius</taxon>
    </lineage>
</organism>
<dbReference type="Proteomes" id="UP000274131">
    <property type="component" value="Unassembled WGS sequence"/>
</dbReference>
<sequence length="159" mass="18483">MAKSMRSKFKRKMRGIRRKRLAVRELKKLEATVSKLNANEGIIFSYALNSALVLCRMDFVFCVMLANRYLFSYGSSQARSPHIFAMTMVNSSVIEILVRFKVAVVFCMDTGKVGNINLKTMQKKDGSYPVWVSRRKIRKMKKIRKITAIAKSRNRRRKH</sequence>
<evidence type="ECO:0000313" key="4">
    <source>
        <dbReference type="WBParaSite" id="EVEC_0001286901-mRNA-1"/>
    </source>
</evidence>
<name>A0A0N4VPE0_ENTVE</name>
<dbReference type="AlphaFoldDB" id="A0A0N4VPE0"/>
<accession>A0A0N4VPE0</accession>
<dbReference type="WBParaSite" id="EVEC_0001286901-mRNA-1">
    <property type="protein sequence ID" value="EVEC_0001286901-mRNA-1"/>
    <property type="gene ID" value="EVEC_0001286901"/>
</dbReference>
<dbReference type="GO" id="GO:0003723">
    <property type="term" value="F:RNA binding"/>
    <property type="evidence" value="ECO:0007669"/>
    <property type="project" value="TreeGrafter"/>
</dbReference>